<proteinExistence type="predicted"/>
<evidence type="ECO:0000313" key="2">
    <source>
        <dbReference type="Proteomes" id="UP000297747"/>
    </source>
</evidence>
<dbReference type="Proteomes" id="UP000297747">
    <property type="component" value="Unassembled WGS sequence"/>
</dbReference>
<organism evidence="1 2">
    <name type="scientific">Streptococcus acidominimus</name>
    <dbReference type="NCBI Taxonomy" id="1326"/>
    <lineage>
        <taxon>Bacteria</taxon>
        <taxon>Bacillati</taxon>
        <taxon>Bacillota</taxon>
        <taxon>Bacilli</taxon>
        <taxon>Lactobacillales</taxon>
        <taxon>Streptococcaceae</taxon>
        <taxon>Streptococcus</taxon>
    </lineage>
</organism>
<comment type="caution">
    <text evidence="1">The sequence shown here is derived from an EMBL/GenBank/DDBJ whole genome shotgun (WGS) entry which is preliminary data.</text>
</comment>
<dbReference type="EMBL" id="SPQA01000005">
    <property type="protein sequence ID" value="TFU31423.1"/>
    <property type="molecule type" value="Genomic_DNA"/>
</dbReference>
<accession>A0A4Y9FSC4</accession>
<dbReference type="AlphaFoldDB" id="A0A4Y9FSC4"/>
<gene>
    <name evidence="1" type="ORF">E4U01_02650</name>
</gene>
<dbReference type="RefSeq" id="WP_135052455.1">
    <property type="nucleotide sequence ID" value="NZ_CAKOCW010000019.1"/>
</dbReference>
<name>A0A4Y9FSC4_STRAI</name>
<protein>
    <submittedName>
        <fullName evidence="1">Uncharacterized protein</fullName>
    </submittedName>
</protein>
<reference evidence="1 2" key="1">
    <citation type="submission" date="2019-03" db="EMBL/GenBank/DDBJ databases">
        <title>Diversity of the mouse oral microbiome.</title>
        <authorList>
            <person name="Joseph S."/>
            <person name="Aduse-Opoku J."/>
            <person name="Curtis M."/>
            <person name="Wade W."/>
            <person name="Hashim A."/>
        </authorList>
    </citation>
    <scope>NUCLEOTIDE SEQUENCE [LARGE SCALE GENOMIC DNA]</scope>
    <source>
        <strain evidence="1 2">HT4</strain>
    </source>
</reference>
<evidence type="ECO:0000313" key="1">
    <source>
        <dbReference type="EMBL" id="TFU31423.1"/>
    </source>
</evidence>
<sequence length="89" mass="10418">MRREIKKTKFSSKQAGERLVETGNKENDVFVKTGWERLIEVENEEQKPQVILDYSKMSYRSTKSKLSDYKRLGRPVPTPLFSYQCANIS</sequence>